<organism evidence="1 2">
    <name type="scientific">Cirrhinus mrigala</name>
    <name type="common">Mrigala</name>
    <dbReference type="NCBI Taxonomy" id="683832"/>
    <lineage>
        <taxon>Eukaryota</taxon>
        <taxon>Metazoa</taxon>
        <taxon>Chordata</taxon>
        <taxon>Craniata</taxon>
        <taxon>Vertebrata</taxon>
        <taxon>Euteleostomi</taxon>
        <taxon>Actinopterygii</taxon>
        <taxon>Neopterygii</taxon>
        <taxon>Teleostei</taxon>
        <taxon>Ostariophysi</taxon>
        <taxon>Cypriniformes</taxon>
        <taxon>Cyprinidae</taxon>
        <taxon>Labeoninae</taxon>
        <taxon>Labeonini</taxon>
        <taxon>Cirrhinus</taxon>
    </lineage>
</organism>
<dbReference type="EMBL" id="JAMKFB020000001">
    <property type="protein sequence ID" value="KAL0203265.1"/>
    <property type="molecule type" value="Genomic_DNA"/>
</dbReference>
<keyword evidence="2" id="KW-1185">Reference proteome</keyword>
<dbReference type="Proteomes" id="UP001529510">
    <property type="component" value="Unassembled WGS sequence"/>
</dbReference>
<accession>A0ABD0RXI6</accession>
<name>A0ABD0RXI6_CIRMR</name>
<feature type="non-terminal residue" evidence="1">
    <location>
        <position position="52"/>
    </location>
</feature>
<feature type="non-terminal residue" evidence="1">
    <location>
        <position position="1"/>
    </location>
</feature>
<evidence type="ECO:0000313" key="1">
    <source>
        <dbReference type="EMBL" id="KAL0203265.1"/>
    </source>
</evidence>
<proteinExistence type="predicted"/>
<reference evidence="1 2" key="1">
    <citation type="submission" date="2024-05" db="EMBL/GenBank/DDBJ databases">
        <title>Genome sequencing and assembly of Indian major carp, Cirrhinus mrigala (Hamilton, 1822).</title>
        <authorList>
            <person name="Mohindra V."/>
            <person name="Chowdhury L.M."/>
            <person name="Lal K."/>
            <person name="Jena J.K."/>
        </authorList>
    </citation>
    <scope>NUCLEOTIDE SEQUENCE [LARGE SCALE GENOMIC DNA]</scope>
    <source>
        <strain evidence="1">CM1030</strain>
        <tissue evidence="1">Blood</tissue>
    </source>
</reference>
<evidence type="ECO:0000313" key="2">
    <source>
        <dbReference type="Proteomes" id="UP001529510"/>
    </source>
</evidence>
<sequence>STSSQTDGTMDYTFQDGDAIQPVSFLNELRLSTTTTVFPETTTGFPVTTPSL</sequence>
<protein>
    <submittedName>
        <fullName evidence="1">Uncharacterized protein</fullName>
    </submittedName>
</protein>
<dbReference type="AlphaFoldDB" id="A0ABD0RXI6"/>
<comment type="caution">
    <text evidence="1">The sequence shown here is derived from an EMBL/GenBank/DDBJ whole genome shotgun (WGS) entry which is preliminary data.</text>
</comment>
<gene>
    <name evidence="1" type="ORF">M9458_001283</name>
</gene>